<evidence type="ECO:0000256" key="1">
    <source>
        <dbReference type="SAM" id="MobiDB-lite"/>
    </source>
</evidence>
<comment type="caution">
    <text evidence="2">The sequence shown here is derived from an EMBL/GenBank/DDBJ whole genome shotgun (WGS) entry which is preliminary data.</text>
</comment>
<keyword evidence="3" id="KW-1185">Reference proteome</keyword>
<dbReference type="PANTHER" id="PTHR36454:SF1">
    <property type="entry name" value="DUF1015 DOMAIN-CONTAINING PROTEIN"/>
    <property type="match status" value="1"/>
</dbReference>
<dbReference type="Pfam" id="PF06245">
    <property type="entry name" value="DUF1015"/>
    <property type="match status" value="1"/>
</dbReference>
<feature type="compositionally biased region" description="Low complexity" evidence="1">
    <location>
        <begin position="70"/>
        <end position="86"/>
    </location>
</feature>
<organism evidence="2 3">
    <name type="scientific">Geodermatophilus tzadiensis</name>
    <dbReference type="NCBI Taxonomy" id="1137988"/>
    <lineage>
        <taxon>Bacteria</taxon>
        <taxon>Bacillati</taxon>
        <taxon>Actinomycetota</taxon>
        <taxon>Actinomycetes</taxon>
        <taxon>Geodermatophilales</taxon>
        <taxon>Geodermatophilaceae</taxon>
        <taxon>Geodermatophilus</taxon>
    </lineage>
</organism>
<protein>
    <submittedName>
        <fullName evidence="2">Uncharacterized protein (DUF1015 family)</fullName>
    </submittedName>
</protein>
<accession>A0A2T0TTS8</accession>
<name>A0A2T0TTS8_9ACTN</name>
<gene>
    <name evidence="2" type="ORF">LY71_107187</name>
</gene>
<dbReference type="EMBL" id="PVTG01000007">
    <property type="protein sequence ID" value="PRY49104.1"/>
    <property type="molecule type" value="Genomic_DNA"/>
</dbReference>
<proteinExistence type="predicted"/>
<dbReference type="OrthoDB" id="9781616at2"/>
<dbReference type="PANTHER" id="PTHR36454">
    <property type="entry name" value="LMO2823 PROTEIN"/>
    <property type="match status" value="1"/>
</dbReference>
<dbReference type="AlphaFoldDB" id="A0A2T0TTS8"/>
<evidence type="ECO:0000313" key="2">
    <source>
        <dbReference type="EMBL" id="PRY49104.1"/>
    </source>
</evidence>
<dbReference type="RefSeq" id="WP_106277557.1">
    <property type="nucleotide sequence ID" value="NZ_PVTG01000007.1"/>
</dbReference>
<evidence type="ECO:0000313" key="3">
    <source>
        <dbReference type="Proteomes" id="UP000239210"/>
    </source>
</evidence>
<dbReference type="InterPro" id="IPR008323">
    <property type="entry name" value="UCP033563"/>
</dbReference>
<feature type="region of interest" description="Disordered" evidence="1">
    <location>
        <begin position="70"/>
        <end position="90"/>
    </location>
</feature>
<sequence length="442" mass="46074">MHASSAGAPHPVPTGLDVRSFRALTYSHRDPGHLARVSSPAYDLVTPDGRARLAATDPHNVVRLILPGGTPAAGSAGAPTTGVPAGRDAGGPAERAAHLLRAWEAEGVLVRDDTAALWLYELAPARGPATVGWLGAVSVDGARRAVLPHEDTFPAAVEGRRALLAATATDLEPIVLAHDPEPEVAELTQAARTGPPAMEVTDADGVRHRLWRVTAEETLRRLSAALGRTGAVIADGHHRFAAAQALHRTHPGGDCRVLALLTPMGTGGLRVEAIHRVVPDLPLDRAAASARRGFAVTEVPVPGQAGGVAAILAGLQGGSSGGYLLTDGHRLLQLTDPSPEVRATVPAEAPDAWRRLDVVLATTGLVGALWGRPDDPESLLVAHDVPEALRLARERAGVALLLRPPSPADVAAVARAGARMPRKSTLFVPKPRTGLVLRPHRD</sequence>
<dbReference type="Proteomes" id="UP000239210">
    <property type="component" value="Unassembled WGS sequence"/>
</dbReference>
<reference evidence="2 3" key="1">
    <citation type="submission" date="2018-03" db="EMBL/GenBank/DDBJ databases">
        <title>Genomic Encyclopedia of Archaeal and Bacterial Type Strains, Phase II (KMG-II): from individual species to whole genera.</title>
        <authorList>
            <person name="Goeker M."/>
        </authorList>
    </citation>
    <scope>NUCLEOTIDE SEQUENCE [LARGE SCALE GENOMIC DNA]</scope>
    <source>
        <strain evidence="2 3">DSM 45416</strain>
    </source>
</reference>